<gene>
    <name evidence="4" type="ORF">PVK37_10365</name>
</gene>
<keyword evidence="2" id="KW-1133">Transmembrane helix</keyword>
<dbReference type="EMBL" id="CP118615">
    <property type="protein sequence ID" value="WDZ86762.1"/>
    <property type="molecule type" value="Genomic_DNA"/>
</dbReference>
<dbReference type="Proteomes" id="UP001219605">
    <property type="component" value="Chromosome"/>
</dbReference>
<dbReference type="RefSeq" id="WP_275033612.1">
    <property type="nucleotide sequence ID" value="NZ_CP118615.1"/>
</dbReference>
<organism evidence="4 5">
    <name type="scientific">Micromonospora cathayae</name>
    <dbReference type="NCBI Taxonomy" id="3028804"/>
    <lineage>
        <taxon>Bacteria</taxon>
        <taxon>Bacillati</taxon>
        <taxon>Actinomycetota</taxon>
        <taxon>Actinomycetes</taxon>
        <taxon>Micromonosporales</taxon>
        <taxon>Micromonosporaceae</taxon>
        <taxon>Micromonospora</taxon>
    </lineage>
</organism>
<dbReference type="Pfam" id="PF03713">
    <property type="entry name" value="DUF305"/>
    <property type="match status" value="1"/>
</dbReference>
<reference evidence="4 5" key="1">
    <citation type="submission" date="2023-02" db="EMBL/GenBank/DDBJ databases">
        <authorList>
            <person name="Mo P."/>
        </authorList>
    </citation>
    <scope>NUCLEOTIDE SEQUENCE [LARGE SCALE GENOMIC DNA]</scope>
    <source>
        <strain evidence="4 5">HUAS 3</strain>
    </source>
</reference>
<name>A0ABY7ZUS4_9ACTN</name>
<evidence type="ECO:0000256" key="1">
    <source>
        <dbReference type="SAM" id="MobiDB-lite"/>
    </source>
</evidence>
<evidence type="ECO:0000313" key="5">
    <source>
        <dbReference type="Proteomes" id="UP001219605"/>
    </source>
</evidence>
<proteinExistence type="predicted"/>
<protein>
    <submittedName>
        <fullName evidence="4">DUF305 domain-containing protein</fullName>
    </submittedName>
</protein>
<feature type="transmembrane region" description="Helical" evidence="2">
    <location>
        <begin position="7"/>
        <end position="29"/>
    </location>
</feature>
<keyword evidence="5" id="KW-1185">Reference proteome</keyword>
<dbReference type="InterPro" id="IPR012347">
    <property type="entry name" value="Ferritin-like"/>
</dbReference>
<evidence type="ECO:0000259" key="3">
    <source>
        <dbReference type="Pfam" id="PF03713"/>
    </source>
</evidence>
<evidence type="ECO:0000313" key="4">
    <source>
        <dbReference type="EMBL" id="WDZ86762.1"/>
    </source>
</evidence>
<accession>A0ABY7ZUS4</accession>
<sequence>MAPRLRPIVLVELVVLVVFAVGVTVALGLSDDDPAPQARATATPEPPAPVDQPGVPDSTAPVVLPGRPGESARTVPADKITPAPSPSYNDADVRFVTMMIPHHEQALVMARLANGRAENPKIVAIADRILAAQAPEIQMMEGWLATRGLDRNTGDGHRHEMTGMQSADALRALENARGAAFDRMFVDMMTAHHRGAITMAEEAIALGVDAIVNETASSVGFEQAIEIERMREALAG</sequence>
<dbReference type="PANTHER" id="PTHR36933">
    <property type="entry name" value="SLL0788 PROTEIN"/>
    <property type="match status" value="1"/>
</dbReference>
<dbReference type="Gene3D" id="1.20.1260.10">
    <property type="match status" value="1"/>
</dbReference>
<evidence type="ECO:0000256" key="2">
    <source>
        <dbReference type="SAM" id="Phobius"/>
    </source>
</evidence>
<keyword evidence="2" id="KW-0472">Membrane</keyword>
<feature type="compositionally biased region" description="Low complexity" evidence="1">
    <location>
        <begin position="30"/>
        <end position="43"/>
    </location>
</feature>
<feature type="domain" description="DUF305" evidence="3">
    <location>
        <begin position="92"/>
        <end position="234"/>
    </location>
</feature>
<dbReference type="InterPro" id="IPR005183">
    <property type="entry name" value="DUF305_CopM-like"/>
</dbReference>
<keyword evidence="2" id="KW-0812">Transmembrane</keyword>
<feature type="region of interest" description="Disordered" evidence="1">
    <location>
        <begin position="30"/>
        <end position="86"/>
    </location>
</feature>
<dbReference type="PANTHER" id="PTHR36933:SF1">
    <property type="entry name" value="SLL0788 PROTEIN"/>
    <property type="match status" value="1"/>
</dbReference>